<dbReference type="GO" id="GO:0005829">
    <property type="term" value="C:cytosol"/>
    <property type="evidence" value="ECO:0007669"/>
    <property type="project" value="UniProtKB-SubCell"/>
</dbReference>
<dbReference type="PANTHER" id="PTHR12875">
    <property type="entry name" value="GOLGI TO ER TRAFFIC PROTEIN 4 HOMOLOG"/>
    <property type="match status" value="1"/>
</dbReference>
<evidence type="ECO:0000313" key="6">
    <source>
        <dbReference type="EMBL" id="KAF9337689.1"/>
    </source>
</evidence>
<evidence type="ECO:0000256" key="4">
    <source>
        <dbReference type="ARBA" id="ARBA00022490"/>
    </source>
</evidence>
<keyword evidence="7" id="KW-1185">Reference proteome</keyword>
<evidence type="ECO:0000256" key="2">
    <source>
        <dbReference type="ARBA" id="ARBA00005351"/>
    </source>
</evidence>
<comment type="similarity">
    <text evidence="2">Belongs to the GET4 family.</text>
</comment>
<dbReference type="PANTHER" id="PTHR12875:SF0">
    <property type="entry name" value="GOLGI TO ER TRAFFIC PROTEIN 4 HOMOLOG"/>
    <property type="match status" value="1"/>
</dbReference>
<accession>A0A9P5SXF7</accession>
<sequence length="329" mass="36388">MSAAKGTAKVLQKLEKSVSEGNYYEAHQMYRTVANRYVKAHNFADAIKLLRSGALLLLQHKQAGSGADLALYMVEVYNLDKVPVTEESRDRIFDLADLMDSENSQRKTFLQNAISSWSSNNSEYKNGDPLLQHYVGLLFWKEKDYSQAEAHLLVGTKESAEALGLVLFEWSELEPSHDKGAYLLRGVLQELAMRNLRDAHVVYSTFVERLPASYLSTDQKSPDGAKTIKTYKSSLINLTQMLLLACQTGNPAIFKQVAAKYKPVLAIDENFGALMTAVGELFFNIRAPKQTNMLADLMSSLFSGPPAASARPALGPSGSQPQPAIEEMD</sequence>
<gene>
    <name evidence="6" type="ORF">BG006_003325</name>
</gene>
<evidence type="ECO:0008006" key="8">
    <source>
        <dbReference type="Google" id="ProtNLM"/>
    </source>
</evidence>
<dbReference type="InterPro" id="IPR007317">
    <property type="entry name" value="GET4"/>
</dbReference>
<organism evidence="6 7">
    <name type="scientific">Podila minutissima</name>
    <dbReference type="NCBI Taxonomy" id="64525"/>
    <lineage>
        <taxon>Eukaryota</taxon>
        <taxon>Fungi</taxon>
        <taxon>Fungi incertae sedis</taxon>
        <taxon>Mucoromycota</taxon>
        <taxon>Mortierellomycotina</taxon>
        <taxon>Mortierellomycetes</taxon>
        <taxon>Mortierellales</taxon>
        <taxon>Mortierellaceae</taxon>
        <taxon>Podila</taxon>
    </lineage>
</organism>
<name>A0A9P5SXF7_9FUNG</name>
<keyword evidence="3" id="KW-0813">Transport</keyword>
<dbReference type="Proteomes" id="UP000696485">
    <property type="component" value="Unassembled WGS sequence"/>
</dbReference>
<protein>
    <recommendedName>
        <fullName evidence="8">DUF410-domain-containing protein</fullName>
    </recommendedName>
</protein>
<evidence type="ECO:0000256" key="1">
    <source>
        <dbReference type="ARBA" id="ARBA00004514"/>
    </source>
</evidence>
<proteinExistence type="inferred from homology"/>
<reference evidence="6" key="1">
    <citation type="journal article" date="2020" name="Fungal Divers.">
        <title>Resolving the Mortierellaceae phylogeny through synthesis of multi-gene phylogenetics and phylogenomics.</title>
        <authorList>
            <person name="Vandepol N."/>
            <person name="Liber J."/>
            <person name="Desiro A."/>
            <person name="Na H."/>
            <person name="Kennedy M."/>
            <person name="Barry K."/>
            <person name="Grigoriev I.V."/>
            <person name="Miller A.N."/>
            <person name="O'Donnell K."/>
            <person name="Stajich J.E."/>
            <person name="Bonito G."/>
        </authorList>
    </citation>
    <scope>NUCLEOTIDE SEQUENCE</scope>
    <source>
        <strain evidence="6">NVP1</strain>
    </source>
</reference>
<dbReference type="GO" id="GO:0045048">
    <property type="term" value="P:protein insertion into ER membrane"/>
    <property type="evidence" value="ECO:0007669"/>
    <property type="project" value="InterPro"/>
</dbReference>
<keyword evidence="4" id="KW-0963">Cytoplasm</keyword>
<evidence type="ECO:0000256" key="3">
    <source>
        <dbReference type="ARBA" id="ARBA00022448"/>
    </source>
</evidence>
<dbReference type="Pfam" id="PF04190">
    <property type="entry name" value="GET4"/>
    <property type="match status" value="1"/>
</dbReference>
<dbReference type="Gene3D" id="1.25.40.10">
    <property type="entry name" value="Tetratricopeptide repeat domain"/>
    <property type="match status" value="1"/>
</dbReference>
<comment type="subcellular location">
    <subcellularLocation>
        <location evidence="1">Cytoplasm</location>
        <location evidence="1">Cytosol</location>
    </subcellularLocation>
</comment>
<evidence type="ECO:0000256" key="5">
    <source>
        <dbReference type="SAM" id="MobiDB-lite"/>
    </source>
</evidence>
<dbReference type="FunFam" id="1.25.40.10:FF:000060">
    <property type="entry name" value="Golgi to ER traffic protein 4 homolog"/>
    <property type="match status" value="1"/>
</dbReference>
<dbReference type="InterPro" id="IPR011990">
    <property type="entry name" value="TPR-like_helical_dom_sf"/>
</dbReference>
<evidence type="ECO:0000313" key="7">
    <source>
        <dbReference type="Proteomes" id="UP000696485"/>
    </source>
</evidence>
<comment type="caution">
    <text evidence="6">The sequence shown here is derived from an EMBL/GenBank/DDBJ whole genome shotgun (WGS) entry which is preliminary data.</text>
</comment>
<dbReference type="AlphaFoldDB" id="A0A9P5SXF7"/>
<feature type="region of interest" description="Disordered" evidence="5">
    <location>
        <begin position="308"/>
        <end position="329"/>
    </location>
</feature>
<dbReference type="EMBL" id="JAAAUY010000019">
    <property type="protein sequence ID" value="KAF9337689.1"/>
    <property type="molecule type" value="Genomic_DNA"/>
</dbReference>